<dbReference type="Proteomes" id="UP001341840">
    <property type="component" value="Unassembled WGS sequence"/>
</dbReference>
<evidence type="ECO:0000313" key="3">
    <source>
        <dbReference type="Proteomes" id="UP001341840"/>
    </source>
</evidence>
<dbReference type="EMBL" id="JASCZI010121174">
    <property type="protein sequence ID" value="MED6160310.1"/>
    <property type="molecule type" value="Genomic_DNA"/>
</dbReference>
<accession>A0ABU6UJ27</accession>
<comment type="caution">
    <text evidence="2">The sequence shown here is derived from an EMBL/GenBank/DDBJ whole genome shotgun (WGS) entry which is preliminary data.</text>
</comment>
<gene>
    <name evidence="2" type="ORF">PIB30_050334</name>
</gene>
<organism evidence="2 3">
    <name type="scientific">Stylosanthes scabra</name>
    <dbReference type="NCBI Taxonomy" id="79078"/>
    <lineage>
        <taxon>Eukaryota</taxon>
        <taxon>Viridiplantae</taxon>
        <taxon>Streptophyta</taxon>
        <taxon>Embryophyta</taxon>
        <taxon>Tracheophyta</taxon>
        <taxon>Spermatophyta</taxon>
        <taxon>Magnoliopsida</taxon>
        <taxon>eudicotyledons</taxon>
        <taxon>Gunneridae</taxon>
        <taxon>Pentapetalae</taxon>
        <taxon>rosids</taxon>
        <taxon>fabids</taxon>
        <taxon>Fabales</taxon>
        <taxon>Fabaceae</taxon>
        <taxon>Papilionoideae</taxon>
        <taxon>50 kb inversion clade</taxon>
        <taxon>dalbergioids sensu lato</taxon>
        <taxon>Dalbergieae</taxon>
        <taxon>Pterocarpus clade</taxon>
        <taxon>Stylosanthes</taxon>
    </lineage>
</organism>
<protein>
    <submittedName>
        <fullName evidence="2">Uncharacterized protein</fullName>
    </submittedName>
</protein>
<evidence type="ECO:0000256" key="1">
    <source>
        <dbReference type="SAM" id="MobiDB-lite"/>
    </source>
</evidence>
<proteinExistence type="predicted"/>
<reference evidence="2 3" key="1">
    <citation type="journal article" date="2023" name="Plants (Basel)">
        <title>Bridging the Gap: Combining Genomics and Transcriptomics Approaches to Understand Stylosanthes scabra, an Orphan Legume from the Brazilian Caatinga.</title>
        <authorList>
            <person name="Ferreira-Neto J.R.C."/>
            <person name="da Silva M.D."/>
            <person name="Binneck E."/>
            <person name="de Melo N.F."/>
            <person name="da Silva R.H."/>
            <person name="de Melo A.L.T.M."/>
            <person name="Pandolfi V."/>
            <person name="Bustamante F.O."/>
            <person name="Brasileiro-Vidal A.C."/>
            <person name="Benko-Iseppon A.M."/>
        </authorList>
    </citation>
    <scope>NUCLEOTIDE SEQUENCE [LARGE SCALE GENOMIC DNA]</scope>
    <source>
        <tissue evidence="2">Leaves</tissue>
    </source>
</reference>
<name>A0ABU6UJ27_9FABA</name>
<evidence type="ECO:0000313" key="2">
    <source>
        <dbReference type="EMBL" id="MED6160310.1"/>
    </source>
</evidence>
<keyword evidence="3" id="KW-1185">Reference proteome</keyword>
<sequence>MMMILMHNSLPSQTLFLTQLIILCWRVRRRTLRWRRQPQPRLVVYTPVGMEVTAGITYGRAPQRFHGYTTITTDGMSLSSVRLRSTWSSFGGTVGGLQRGYELKIYESWQQRASKRLRELFHEIRLVEFWRLLRWDEHPRLMRCLRGLTPARKIVSGWTSSHITERAPPIDEEAIWLQIASGRKNERIYGKGVVPVYFVPLIIGDVDDTDTASSPPDMREQVTLLNRELSQQAEANRQRISCVHRHASPTASAAATTALARSPSPPSQQDRVASPSQHDDDLDYV</sequence>
<feature type="compositionally biased region" description="Low complexity" evidence="1">
    <location>
        <begin position="248"/>
        <end position="262"/>
    </location>
</feature>
<feature type="region of interest" description="Disordered" evidence="1">
    <location>
        <begin position="245"/>
        <end position="285"/>
    </location>
</feature>